<evidence type="ECO:0000313" key="3">
    <source>
        <dbReference type="EMBL" id="OUS47539.1"/>
    </source>
</evidence>
<gene>
    <name evidence="3" type="ORF">BE221DRAFT_204755</name>
</gene>
<dbReference type="Gene3D" id="3.40.50.620">
    <property type="entry name" value="HUPs"/>
    <property type="match status" value="2"/>
</dbReference>
<dbReference type="InterPro" id="IPR014729">
    <property type="entry name" value="Rossmann-like_a/b/a_fold"/>
</dbReference>
<dbReference type="InterPro" id="IPR006016">
    <property type="entry name" value="UspA"/>
</dbReference>
<dbReference type="EMBL" id="KZ155778">
    <property type="protein sequence ID" value="OUS47539.1"/>
    <property type="molecule type" value="Genomic_DNA"/>
</dbReference>
<dbReference type="Proteomes" id="UP000195557">
    <property type="component" value="Unassembled WGS sequence"/>
</dbReference>
<dbReference type="Pfam" id="PF00582">
    <property type="entry name" value="Usp"/>
    <property type="match status" value="2"/>
</dbReference>
<dbReference type="SUPFAM" id="SSF52402">
    <property type="entry name" value="Adenine nucleotide alpha hydrolases-like"/>
    <property type="match status" value="2"/>
</dbReference>
<sequence>MGDEDAANGANATPRMKRTILCLLSGARAHDAKLVEFQKTRVLEPADDVFFAHFVRGASSASMYGPGGVGGDVRVNDDDDDATRSRPGVRVVPLARDDAGDDASRRVPDWLSEHARAEMLDRRISFPDALVRCVQIDSMCGKFSIEETVQAICDGEFASDHASYRNDNWISIPRPDLIVMGCRGHGLVRRALLGSVTQNVLNRIAVPTCFFRSTLPQIEVQPELVKQKLGGVDQRVVAIAMSGSNSSRRLVEYFVNVHIRPSDVVLLLHCSSESQKRQKDITDADVEENMCRAFDLVQEFQKANPHTCGRVVRMTLEPGTGSANDVRDRTIDFLNLTDVNLAVVGRATSSSHLRARFMSPFPQYLVTHAPCPVLVWNPAPVYIRSQSTTSQGGEPPSTSAA</sequence>
<evidence type="ECO:0000259" key="2">
    <source>
        <dbReference type="Pfam" id="PF00582"/>
    </source>
</evidence>
<feature type="domain" description="UspA" evidence="2">
    <location>
        <begin position="237"/>
        <end position="375"/>
    </location>
</feature>
<evidence type="ECO:0000256" key="1">
    <source>
        <dbReference type="SAM" id="MobiDB-lite"/>
    </source>
</evidence>
<dbReference type="PANTHER" id="PTHR46100:SF4">
    <property type="entry name" value="USPA DOMAIN-CONTAINING PROTEIN"/>
    <property type="match status" value="1"/>
</dbReference>
<name>A0A1Y5ID79_OSTTA</name>
<protein>
    <recommendedName>
        <fullName evidence="2">UspA domain-containing protein</fullName>
    </recommendedName>
</protein>
<dbReference type="PANTHER" id="PTHR46100">
    <property type="entry name" value="IMP2'P"/>
    <property type="match status" value="1"/>
</dbReference>
<organism evidence="3">
    <name type="scientific">Ostreococcus tauri</name>
    <name type="common">Marine green alga</name>
    <dbReference type="NCBI Taxonomy" id="70448"/>
    <lineage>
        <taxon>Eukaryota</taxon>
        <taxon>Viridiplantae</taxon>
        <taxon>Chlorophyta</taxon>
        <taxon>Mamiellophyceae</taxon>
        <taxon>Mamiellales</taxon>
        <taxon>Bathycoccaceae</taxon>
        <taxon>Ostreococcus</taxon>
    </lineage>
</organism>
<dbReference type="CDD" id="cd00293">
    <property type="entry name" value="USP-like"/>
    <property type="match status" value="1"/>
</dbReference>
<feature type="domain" description="UspA" evidence="2">
    <location>
        <begin position="175"/>
        <end position="208"/>
    </location>
</feature>
<feature type="region of interest" description="Disordered" evidence="1">
    <location>
        <begin position="66"/>
        <end position="86"/>
    </location>
</feature>
<reference evidence="3" key="1">
    <citation type="submission" date="2017-04" db="EMBL/GenBank/DDBJ databases">
        <title>Population genomics of picophytoplankton unveils novel chromosome hypervariability.</title>
        <authorList>
            <consortium name="DOE Joint Genome Institute"/>
            <person name="Blanc-Mathieu R."/>
            <person name="Krasovec M."/>
            <person name="Hebrard M."/>
            <person name="Yau S."/>
            <person name="Desgranges E."/>
            <person name="Martin J."/>
            <person name="Schackwitz W."/>
            <person name="Kuo A."/>
            <person name="Salin G."/>
            <person name="Donnadieu C."/>
            <person name="Desdevises Y."/>
            <person name="Sanchez-Ferandin S."/>
            <person name="Moreau H."/>
            <person name="Rivals E."/>
            <person name="Grigoriev I.V."/>
            <person name="Grimsley N."/>
            <person name="Eyre-Walker A."/>
            <person name="Piganeau G."/>
        </authorList>
    </citation>
    <scope>NUCLEOTIDE SEQUENCE [LARGE SCALE GENOMIC DNA]</scope>
    <source>
        <strain evidence="3">RCC 1115</strain>
    </source>
</reference>
<accession>A0A1Y5ID79</accession>
<dbReference type="AlphaFoldDB" id="A0A1Y5ID79"/>
<proteinExistence type="predicted"/>